<sequence length="282" mass="32227">MGDIFRGTEAIAGGDLTEYALRRWYQPIFRDVYVPKRHAATVLDRTHGAWLWSRRRAVITGVAASTLHGAEWVDDDVPIELLLNYTHPPRGIVARNETTADDETMRIGKRAVTTPARTAFDLGRHLERGQALARLDALMRARPFSVEDVMLLDKRYPGARGVRRLRELLPLVDGGAMSPRETRLRLLFIDAGFPTPTTQIPVVDERGRHVRTLDMGWEEFKVAAEYDGDQHRTDRVQYVKDLRVWPILQRLGWDVTRVIKEDRDGDVIARTRSAMVARGWKP</sequence>
<dbReference type="Proteomes" id="UP000320095">
    <property type="component" value="Unassembled WGS sequence"/>
</dbReference>
<gene>
    <name evidence="1" type="ORF">EAH80_01130</name>
</gene>
<dbReference type="OrthoDB" id="3173471at2"/>
<reference evidence="1 2" key="1">
    <citation type="journal article" date="2019" name="Environ. Microbiol.">
        <title>Species interactions and distinct microbial communities in high Arctic permafrost affected cryosols are associated with the CH4 and CO2 gas fluxes.</title>
        <authorList>
            <person name="Altshuler I."/>
            <person name="Hamel J."/>
            <person name="Turney S."/>
            <person name="Magnuson E."/>
            <person name="Levesque R."/>
            <person name="Greer C."/>
            <person name="Whyte L.G."/>
        </authorList>
    </citation>
    <scope>NUCLEOTIDE SEQUENCE [LARGE SCALE GENOMIC DNA]</scope>
    <source>
        <strain evidence="1 2">S5.20</strain>
    </source>
</reference>
<dbReference type="EMBL" id="RCZG01000001">
    <property type="protein sequence ID" value="TPG36597.1"/>
    <property type="molecule type" value="Genomic_DNA"/>
</dbReference>
<comment type="caution">
    <text evidence="1">The sequence shown here is derived from an EMBL/GenBank/DDBJ whole genome shotgun (WGS) entry which is preliminary data.</text>
</comment>
<proteinExistence type="predicted"/>
<accession>A0A502EGL8</accession>
<name>A0A502EGL8_9MYCO</name>
<organism evidence="1 2">
    <name type="scientific">Mycolicibacterium hodleri</name>
    <dbReference type="NCBI Taxonomy" id="49897"/>
    <lineage>
        <taxon>Bacteria</taxon>
        <taxon>Bacillati</taxon>
        <taxon>Actinomycetota</taxon>
        <taxon>Actinomycetes</taxon>
        <taxon>Mycobacteriales</taxon>
        <taxon>Mycobacteriaceae</taxon>
        <taxon>Mycolicibacterium</taxon>
    </lineage>
</organism>
<keyword evidence="2" id="KW-1185">Reference proteome</keyword>
<evidence type="ECO:0000313" key="2">
    <source>
        <dbReference type="Proteomes" id="UP000320095"/>
    </source>
</evidence>
<evidence type="ECO:0008006" key="3">
    <source>
        <dbReference type="Google" id="ProtNLM"/>
    </source>
</evidence>
<dbReference type="AlphaFoldDB" id="A0A502EGL8"/>
<dbReference type="RefSeq" id="WP_140687321.1">
    <property type="nucleotide sequence ID" value="NZ_RCZG01000001.1"/>
</dbReference>
<protein>
    <recommendedName>
        <fullName evidence="3">Cullin, a subunit of E3 ubiquitin ligase</fullName>
    </recommendedName>
</protein>
<evidence type="ECO:0000313" key="1">
    <source>
        <dbReference type="EMBL" id="TPG36597.1"/>
    </source>
</evidence>